<dbReference type="InterPro" id="IPR022742">
    <property type="entry name" value="Hydrolase_4"/>
</dbReference>
<dbReference type="InterPro" id="IPR029058">
    <property type="entry name" value="AB_hydrolase_fold"/>
</dbReference>
<evidence type="ECO:0000313" key="3">
    <source>
        <dbReference type="Proteomes" id="UP001161388"/>
    </source>
</evidence>
<name>A0ABQ5VLT3_9RHOB</name>
<proteinExistence type="predicted"/>
<feature type="domain" description="Serine aminopeptidase S33" evidence="1">
    <location>
        <begin position="63"/>
        <end position="306"/>
    </location>
</feature>
<dbReference type="Proteomes" id="UP001161388">
    <property type="component" value="Unassembled WGS sequence"/>
</dbReference>
<dbReference type="EMBL" id="BSNL01000001">
    <property type="protein sequence ID" value="GLQ27954.1"/>
    <property type="molecule type" value="Genomic_DNA"/>
</dbReference>
<dbReference type="Gene3D" id="3.40.50.1820">
    <property type="entry name" value="alpha/beta hydrolase"/>
    <property type="match status" value="1"/>
</dbReference>
<reference evidence="2" key="1">
    <citation type="journal article" date="2014" name="Int. J. Syst. Evol. Microbiol.">
        <title>Complete genome of a new Firmicutes species belonging to the dominant human colonic microbiota ('Ruminococcus bicirculans') reveals two chromosomes and a selective capacity to utilize plant glucans.</title>
        <authorList>
            <consortium name="NISC Comparative Sequencing Program"/>
            <person name="Wegmann U."/>
            <person name="Louis P."/>
            <person name="Goesmann A."/>
            <person name="Henrissat B."/>
            <person name="Duncan S.H."/>
            <person name="Flint H.J."/>
        </authorList>
    </citation>
    <scope>NUCLEOTIDE SEQUENCE</scope>
    <source>
        <strain evidence="2">NBRC 109915</strain>
    </source>
</reference>
<dbReference type="InterPro" id="IPR053145">
    <property type="entry name" value="AB_hydrolase_Est10"/>
</dbReference>
<dbReference type="PANTHER" id="PTHR43265">
    <property type="entry name" value="ESTERASE ESTD"/>
    <property type="match status" value="1"/>
</dbReference>
<organism evidence="2 3">
    <name type="scientific">Sulfitobacter pacificus</name>
    <dbReference type="NCBI Taxonomy" id="1499314"/>
    <lineage>
        <taxon>Bacteria</taxon>
        <taxon>Pseudomonadati</taxon>
        <taxon>Pseudomonadota</taxon>
        <taxon>Alphaproteobacteria</taxon>
        <taxon>Rhodobacterales</taxon>
        <taxon>Roseobacteraceae</taxon>
        <taxon>Sulfitobacter</taxon>
    </lineage>
</organism>
<accession>A0ABQ5VLT3</accession>
<sequence length="357" mass="39106">MRRVAVIVAGLVMLVLFGVGLIFTFSRLGDFELPQDNQQTVAFSQGGNTLEGTLITASGDGPVVLLVHGDGPQDRWSSGGYLPLVNTLLDAGISVFSWDKPGVGTSTGNWLHQSMNDRADETLAAIEALRQLQGAGQRPIGLLGFSQAGWVLPHVPALTDDVSFLLLMGGAINWQSQGRYYATIRLEREGKTPAEIATELTRQAKAHRVWFGDDATYDEYLAAERSAGQREDSTLSKDRFLFARLNHHEDARSDIAGLTLPVLVLSGADDLNADPQETVSAYRSLLNGVHTQSRFHIVPDATHSLLSARRYNYQRLDQWPFTTQARFLLSGRNAYADGVLKTATDWIVEVSTATHKN</sequence>
<dbReference type="PANTHER" id="PTHR43265:SF1">
    <property type="entry name" value="ESTERASE ESTD"/>
    <property type="match status" value="1"/>
</dbReference>
<protein>
    <recommendedName>
        <fullName evidence="1">Serine aminopeptidase S33 domain-containing protein</fullName>
    </recommendedName>
</protein>
<dbReference type="SUPFAM" id="SSF53474">
    <property type="entry name" value="alpha/beta-Hydrolases"/>
    <property type="match status" value="1"/>
</dbReference>
<dbReference type="Pfam" id="PF12146">
    <property type="entry name" value="Hydrolase_4"/>
    <property type="match status" value="1"/>
</dbReference>
<reference evidence="2" key="2">
    <citation type="submission" date="2023-01" db="EMBL/GenBank/DDBJ databases">
        <title>Draft genome sequence of Sulfitobacter pacificus strain NBRC 109915.</title>
        <authorList>
            <person name="Sun Q."/>
            <person name="Mori K."/>
        </authorList>
    </citation>
    <scope>NUCLEOTIDE SEQUENCE</scope>
    <source>
        <strain evidence="2">NBRC 109915</strain>
    </source>
</reference>
<comment type="caution">
    <text evidence="2">The sequence shown here is derived from an EMBL/GenBank/DDBJ whole genome shotgun (WGS) entry which is preliminary data.</text>
</comment>
<gene>
    <name evidence="2" type="ORF">GCM10007927_27570</name>
</gene>
<dbReference type="RefSeq" id="WP_386258299.1">
    <property type="nucleotide sequence ID" value="NZ_JBHSWF010000001.1"/>
</dbReference>
<evidence type="ECO:0000259" key="1">
    <source>
        <dbReference type="Pfam" id="PF12146"/>
    </source>
</evidence>
<keyword evidence="3" id="KW-1185">Reference proteome</keyword>
<evidence type="ECO:0000313" key="2">
    <source>
        <dbReference type="EMBL" id="GLQ27954.1"/>
    </source>
</evidence>